<keyword evidence="3" id="KW-1185">Reference proteome</keyword>
<dbReference type="Proteomes" id="UP001432209">
    <property type="component" value="Chromosome"/>
</dbReference>
<evidence type="ECO:0000259" key="1">
    <source>
        <dbReference type="Pfam" id="PF01074"/>
    </source>
</evidence>
<dbReference type="SUPFAM" id="SSF88713">
    <property type="entry name" value="Glycoside hydrolase/deacetylase"/>
    <property type="match status" value="1"/>
</dbReference>
<gene>
    <name evidence="2" type="ORF">OG442_36785</name>
</gene>
<dbReference type="GeneID" id="91340121"/>
<evidence type="ECO:0000313" key="2">
    <source>
        <dbReference type="EMBL" id="WUX56641.1"/>
    </source>
</evidence>
<protein>
    <recommendedName>
        <fullName evidence="1">Glycoside hydrolase family 38 N-terminal domain-containing protein</fullName>
    </recommendedName>
</protein>
<dbReference type="InterPro" id="IPR011330">
    <property type="entry name" value="Glyco_hydro/deAcase_b/a-brl"/>
</dbReference>
<proteinExistence type="predicted"/>
<dbReference type="Gene3D" id="3.20.110.10">
    <property type="entry name" value="Glycoside hydrolase 38, N terminal domain"/>
    <property type="match status" value="1"/>
</dbReference>
<evidence type="ECO:0000313" key="3">
    <source>
        <dbReference type="Proteomes" id="UP001432209"/>
    </source>
</evidence>
<name>A0ABZ2AEW3_STRNV</name>
<dbReference type="InterPro" id="IPR000602">
    <property type="entry name" value="Glyco_hydro_38_N"/>
</dbReference>
<dbReference type="EMBL" id="CP109495">
    <property type="protein sequence ID" value="WUX56641.1"/>
    <property type="molecule type" value="Genomic_DNA"/>
</dbReference>
<reference evidence="2" key="1">
    <citation type="submission" date="2022-10" db="EMBL/GenBank/DDBJ databases">
        <title>The complete genomes of actinobacterial strains from the NBC collection.</title>
        <authorList>
            <person name="Joergensen T.S."/>
            <person name="Alvarez Arevalo M."/>
            <person name="Sterndorff E.B."/>
            <person name="Faurdal D."/>
            <person name="Vuksanovic O."/>
            <person name="Mourched A.-S."/>
            <person name="Charusanti P."/>
            <person name="Shaw S."/>
            <person name="Blin K."/>
            <person name="Weber T."/>
        </authorList>
    </citation>
    <scope>NUCLEOTIDE SEQUENCE</scope>
    <source>
        <strain evidence="2">NBC_01432</strain>
    </source>
</reference>
<accession>A0ABZ2AEW3</accession>
<feature type="domain" description="Glycoside hydrolase family 38 N-terminal" evidence="1">
    <location>
        <begin position="6"/>
        <end position="47"/>
    </location>
</feature>
<organism evidence="2 3">
    <name type="scientific">Streptomyces niveus</name>
    <name type="common">Streptomyces spheroides</name>
    <dbReference type="NCBI Taxonomy" id="193462"/>
    <lineage>
        <taxon>Bacteria</taxon>
        <taxon>Bacillati</taxon>
        <taxon>Actinomycetota</taxon>
        <taxon>Actinomycetes</taxon>
        <taxon>Kitasatosporales</taxon>
        <taxon>Streptomycetaceae</taxon>
        <taxon>Streptomyces</taxon>
    </lineage>
</organism>
<dbReference type="InterPro" id="IPR027291">
    <property type="entry name" value="Glyco_hydro_38_N_sf"/>
</dbReference>
<dbReference type="RefSeq" id="WP_329081464.1">
    <property type="nucleotide sequence ID" value="NZ_CP108849.2"/>
</dbReference>
<sequence length="54" mass="6629">MTTPDVRLVPHTHWDREWYEPFQRFRLRLVDLLDEVLDRAEADERFRSPSSGWT</sequence>
<dbReference type="Pfam" id="PF01074">
    <property type="entry name" value="Glyco_hydro_38N"/>
    <property type="match status" value="1"/>
</dbReference>